<dbReference type="SMART" id="SM01230">
    <property type="entry name" value="Gln-synt_C"/>
    <property type="match status" value="1"/>
</dbReference>
<dbReference type="PANTHER" id="PTHR20852">
    <property type="entry name" value="GLUTAMINE SYNTHETASE"/>
    <property type="match status" value="1"/>
</dbReference>
<dbReference type="GO" id="GO:0004356">
    <property type="term" value="F:glutamine synthetase activity"/>
    <property type="evidence" value="ECO:0007669"/>
    <property type="project" value="UniProtKB-EC"/>
</dbReference>
<feature type="domain" description="GS catalytic" evidence="10">
    <location>
        <begin position="168"/>
        <end position="421"/>
    </location>
</feature>
<keyword evidence="4" id="KW-0963">Cytoplasm</keyword>
<dbReference type="EMBL" id="GBBK01004930">
    <property type="protein sequence ID" value="JAC19552.1"/>
    <property type="molecule type" value="mRNA"/>
</dbReference>
<keyword evidence="7" id="KW-0067">ATP-binding</keyword>
<name>A0A023FDJ0_AMBCJ</name>
<evidence type="ECO:0000256" key="7">
    <source>
        <dbReference type="ARBA" id="ARBA00022840"/>
    </source>
</evidence>
<evidence type="ECO:0000256" key="6">
    <source>
        <dbReference type="ARBA" id="ARBA00022741"/>
    </source>
</evidence>
<keyword evidence="6" id="KW-0547">Nucleotide-binding</keyword>
<dbReference type="InterPro" id="IPR014746">
    <property type="entry name" value="Gln_synth/guanido_kin_cat_dom"/>
</dbReference>
<dbReference type="Gene3D" id="3.30.590.10">
    <property type="entry name" value="Glutamine synthetase/guanido kinase, catalytic domain"/>
    <property type="match status" value="1"/>
</dbReference>
<comment type="similarity">
    <text evidence="2 8 9">Belongs to the glutamine synthetase family.</text>
</comment>
<comment type="subcellular location">
    <subcellularLocation>
        <location evidence="1">Cytoplasm</location>
    </subcellularLocation>
</comment>
<organism evidence="11">
    <name type="scientific">Amblyomma cajennense</name>
    <name type="common">Cayenne tick</name>
    <name type="synonym">Acarus cajennensis</name>
    <dbReference type="NCBI Taxonomy" id="34607"/>
    <lineage>
        <taxon>Eukaryota</taxon>
        <taxon>Metazoa</taxon>
        <taxon>Ecdysozoa</taxon>
        <taxon>Arthropoda</taxon>
        <taxon>Chelicerata</taxon>
        <taxon>Arachnida</taxon>
        <taxon>Acari</taxon>
        <taxon>Parasitiformes</taxon>
        <taxon>Ixodida</taxon>
        <taxon>Ixodoidea</taxon>
        <taxon>Ixodidae</taxon>
        <taxon>Amblyomminae</taxon>
        <taxon>Amblyomma</taxon>
    </lineage>
</organism>
<dbReference type="GO" id="GO:0006542">
    <property type="term" value="P:glutamine biosynthetic process"/>
    <property type="evidence" value="ECO:0007669"/>
    <property type="project" value="InterPro"/>
</dbReference>
<reference evidence="11" key="1">
    <citation type="submission" date="2014-03" db="EMBL/GenBank/DDBJ databases">
        <title>The sialotranscriptome of Amblyomma triste, Amblyomma parvum and Amblyomma cajennense ticks, uncovered by 454-based RNA-seq.</title>
        <authorList>
            <person name="Garcia G.R."/>
            <person name="Gardinassi L.G."/>
            <person name="Ribeiro J.M."/>
            <person name="Anatriello E."/>
            <person name="Ferreira B.R."/>
            <person name="Moreira H.N."/>
            <person name="Mafra C."/>
            <person name="Olegario M.M."/>
            <person name="Szabo P.J."/>
            <person name="Miranda-Santos I.K."/>
            <person name="Maruyama S.R."/>
        </authorList>
    </citation>
    <scope>NUCLEOTIDE SEQUENCE</scope>
    <source>
        <strain evidence="11">Uberlandia</strain>
        <tissue evidence="11">Salivary glands</tissue>
    </source>
</reference>
<dbReference type="AlphaFoldDB" id="A0A023FDJ0"/>
<feature type="non-terminal residue" evidence="11">
    <location>
        <position position="1"/>
    </location>
</feature>
<keyword evidence="5" id="KW-0436">Ligase</keyword>
<sequence>ADHAHTLRLAHFPSRSRALSRTLPEPAVALARFGSTLPARDTRDLIRGAIATIGAATMATPKPEILRKYLELEQPDDMVFCTYVFIDGTLENVRAKTRTFDFEPKVPEDCPRWTFCALGTYQWADAGAKSEMYMEPVALFRDPFLKGRNKLVLCQILQHDGTPHETNTRHSCVEVMRKAKGQEPWFGIEQEYVLRDKDGLPLGWPKDGHTIRPLGPYYNGVGTGNVVGRQISDAHLKACAYAGVKISGTNSEVVLSQWEYQVGPLEGVAAGDHLWISRYILQRVAEEFDVVVTFDPKPFESDALCGSGGHINFSTRDMRKHGGLQHIKAALKKLEANADEHMKVYDPRKGGAANRRRLTANMLATPTEGFLVTDTCSREASVRIPRLVGDSCGGYLEDRRPGANVEPYRATEAIVKTVCLG</sequence>
<dbReference type="Pfam" id="PF00120">
    <property type="entry name" value="Gln-synt_C"/>
    <property type="match status" value="1"/>
</dbReference>
<evidence type="ECO:0000256" key="1">
    <source>
        <dbReference type="ARBA" id="ARBA00004496"/>
    </source>
</evidence>
<proteinExistence type="evidence at transcript level"/>
<evidence type="ECO:0000256" key="2">
    <source>
        <dbReference type="ARBA" id="ARBA00009897"/>
    </source>
</evidence>
<evidence type="ECO:0000259" key="10">
    <source>
        <dbReference type="PROSITE" id="PS51987"/>
    </source>
</evidence>
<evidence type="ECO:0000256" key="5">
    <source>
        <dbReference type="ARBA" id="ARBA00022598"/>
    </source>
</evidence>
<dbReference type="InterPro" id="IPR050292">
    <property type="entry name" value="Glutamine_Synthetase"/>
</dbReference>
<accession>A0A023FDJ0</accession>
<dbReference type="FunFam" id="3.30.590.10:FF:000011">
    <property type="entry name" value="Glutamine synthetase"/>
    <property type="match status" value="1"/>
</dbReference>
<dbReference type="InterPro" id="IPR008146">
    <property type="entry name" value="Gln_synth_cat_dom"/>
</dbReference>
<evidence type="ECO:0000256" key="8">
    <source>
        <dbReference type="PROSITE-ProRule" id="PRU01331"/>
    </source>
</evidence>
<evidence type="ECO:0000256" key="4">
    <source>
        <dbReference type="ARBA" id="ARBA00022490"/>
    </source>
</evidence>
<dbReference type="GO" id="GO:0005737">
    <property type="term" value="C:cytoplasm"/>
    <property type="evidence" value="ECO:0007669"/>
    <property type="project" value="UniProtKB-SubCell"/>
</dbReference>
<dbReference type="Gene3D" id="3.10.20.70">
    <property type="entry name" value="Glutamine synthetase, N-terminal domain"/>
    <property type="match status" value="1"/>
</dbReference>
<evidence type="ECO:0000256" key="9">
    <source>
        <dbReference type="RuleBase" id="RU000384"/>
    </source>
</evidence>
<dbReference type="SUPFAM" id="SSF55931">
    <property type="entry name" value="Glutamine synthetase/guanido kinase"/>
    <property type="match status" value="1"/>
</dbReference>
<evidence type="ECO:0000256" key="3">
    <source>
        <dbReference type="ARBA" id="ARBA00012937"/>
    </source>
</evidence>
<dbReference type="EC" id="6.3.1.2" evidence="3"/>
<dbReference type="GO" id="GO:0005524">
    <property type="term" value="F:ATP binding"/>
    <property type="evidence" value="ECO:0007669"/>
    <property type="project" value="UniProtKB-KW"/>
</dbReference>
<dbReference type="InterPro" id="IPR036651">
    <property type="entry name" value="Gln_synt_N_sf"/>
</dbReference>
<dbReference type="PROSITE" id="PS51987">
    <property type="entry name" value="GS_CATALYTIC"/>
    <property type="match status" value="1"/>
</dbReference>
<dbReference type="PANTHER" id="PTHR20852:SF57">
    <property type="entry name" value="GLUTAMINE SYNTHETASE 2 CYTOPLASMIC"/>
    <property type="match status" value="1"/>
</dbReference>
<dbReference type="SUPFAM" id="SSF54368">
    <property type="entry name" value="Glutamine synthetase, N-terminal domain"/>
    <property type="match status" value="1"/>
</dbReference>
<evidence type="ECO:0000313" key="11">
    <source>
        <dbReference type="EMBL" id="JAC19552.1"/>
    </source>
</evidence>
<protein>
    <recommendedName>
        <fullName evidence="3">glutamine synthetase</fullName>
        <ecNumber evidence="3">6.3.1.2</ecNumber>
    </recommendedName>
</protein>